<gene>
    <name evidence="7" type="primary">rbsC</name>
    <name evidence="7" type="ORF">LDX53_08230</name>
</gene>
<dbReference type="GO" id="GO:0022857">
    <property type="term" value="F:transmembrane transporter activity"/>
    <property type="evidence" value="ECO:0007669"/>
    <property type="project" value="InterPro"/>
</dbReference>
<dbReference type="RefSeq" id="WP_038524535.1">
    <property type="nucleotide sequence ID" value="NZ_BPOZ01000001.1"/>
</dbReference>
<dbReference type="GO" id="GO:0005886">
    <property type="term" value="C:plasma membrane"/>
    <property type="evidence" value="ECO:0007669"/>
    <property type="project" value="UniProtKB-SubCell"/>
</dbReference>
<feature type="transmembrane region" description="Helical" evidence="6">
    <location>
        <begin position="16"/>
        <end position="33"/>
    </location>
</feature>
<dbReference type="Pfam" id="PF02653">
    <property type="entry name" value="BPD_transp_2"/>
    <property type="match status" value="1"/>
</dbReference>
<evidence type="ECO:0000256" key="5">
    <source>
        <dbReference type="ARBA" id="ARBA00023136"/>
    </source>
</evidence>
<evidence type="ECO:0000256" key="3">
    <source>
        <dbReference type="ARBA" id="ARBA00022692"/>
    </source>
</evidence>
<evidence type="ECO:0000256" key="2">
    <source>
        <dbReference type="ARBA" id="ARBA00022475"/>
    </source>
</evidence>
<evidence type="ECO:0000313" key="7">
    <source>
        <dbReference type="EMBL" id="UZX29546.1"/>
    </source>
</evidence>
<name>A0AA47B3Q0_9LACO</name>
<evidence type="ECO:0000313" key="8">
    <source>
        <dbReference type="Proteomes" id="UP001164557"/>
    </source>
</evidence>
<keyword evidence="3 6" id="KW-0812">Transmembrane</keyword>
<keyword evidence="8" id="KW-1185">Reference proteome</keyword>
<reference evidence="7" key="1">
    <citation type="submission" date="2021-09" db="EMBL/GenBank/DDBJ databases">
        <title>Lactobacillus species from Apis mellifera, Switzerland.</title>
        <authorList>
            <person name="Pfister J."/>
            <person name="Brown A."/>
            <person name="Neumann P."/>
            <person name="Collaud A."/>
            <person name="Retschnig G."/>
            <person name="Perreten V."/>
        </authorList>
    </citation>
    <scope>NUCLEOTIDE SEQUENCE</scope>
    <source>
        <strain evidence="7">IBH002</strain>
    </source>
</reference>
<dbReference type="Proteomes" id="UP001164557">
    <property type="component" value="Chromosome"/>
</dbReference>
<feature type="transmembrane region" description="Helical" evidence="6">
    <location>
        <begin position="45"/>
        <end position="63"/>
    </location>
</feature>
<keyword evidence="4 6" id="KW-1133">Transmembrane helix</keyword>
<evidence type="ECO:0000256" key="1">
    <source>
        <dbReference type="ARBA" id="ARBA00004651"/>
    </source>
</evidence>
<feature type="transmembrane region" description="Helical" evidence="6">
    <location>
        <begin position="123"/>
        <end position="143"/>
    </location>
</feature>
<accession>A0AA47B3Q0</accession>
<dbReference type="PANTHER" id="PTHR32196:SF72">
    <property type="entry name" value="RIBOSE IMPORT PERMEASE PROTEIN RBSC"/>
    <property type="match status" value="1"/>
</dbReference>
<feature type="transmembrane region" description="Helical" evidence="6">
    <location>
        <begin position="163"/>
        <end position="186"/>
    </location>
</feature>
<feature type="transmembrane region" description="Helical" evidence="6">
    <location>
        <begin position="70"/>
        <end position="88"/>
    </location>
</feature>
<dbReference type="EMBL" id="CP084389">
    <property type="protein sequence ID" value="UZX29546.1"/>
    <property type="molecule type" value="Genomic_DNA"/>
</dbReference>
<sequence length="321" mass="33793">MDKAKTTKKKFDFTKYMALVALIILVIIITVLNPQFIAPNNLLNLLRQASVNALIAFGMTFVILTSGIDLSVGSILAFTGAISASLILGGTPAWLAALIGLAIGALLGALNGVFITWGKVTPFIATLATMTIWRGATYVFTGGNPITGGKMNTSFFFQFVGQGYLFGIPFPVIITLIAFIICYVLLHKTAFGRKTFALGGNEKAAFVAGVKTKKLLIIIYTISGLFAALAGFILTSRLGSAQPDAGMSYEMDAIASTVIGGASLMGGKGRMAGTLVGALLIASLSNGMNLLGINSFYQQIVKGVVILIAVMIDSQTQKNRE</sequence>
<protein>
    <submittedName>
        <fullName evidence="7">Ribose ABC transporter permease</fullName>
    </submittedName>
</protein>
<organism evidence="7 8">
    <name type="scientific">Lactobacillus helsingborgensis</name>
    <dbReference type="NCBI Taxonomy" id="1218494"/>
    <lineage>
        <taxon>Bacteria</taxon>
        <taxon>Bacillati</taxon>
        <taxon>Bacillota</taxon>
        <taxon>Bacilli</taxon>
        <taxon>Lactobacillales</taxon>
        <taxon>Lactobacillaceae</taxon>
        <taxon>Lactobacillus</taxon>
    </lineage>
</organism>
<dbReference type="PANTHER" id="PTHR32196">
    <property type="entry name" value="ABC TRANSPORTER PERMEASE PROTEIN YPHD-RELATED-RELATED"/>
    <property type="match status" value="1"/>
</dbReference>
<dbReference type="AlphaFoldDB" id="A0AA47B3Q0"/>
<feature type="transmembrane region" description="Helical" evidence="6">
    <location>
        <begin position="215"/>
        <end position="234"/>
    </location>
</feature>
<evidence type="ECO:0000256" key="6">
    <source>
        <dbReference type="SAM" id="Phobius"/>
    </source>
</evidence>
<feature type="transmembrane region" description="Helical" evidence="6">
    <location>
        <begin position="94"/>
        <end position="116"/>
    </location>
</feature>
<comment type="subcellular location">
    <subcellularLocation>
        <location evidence="1">Cell membrane</location>
        <topology evidence="1">Multi-pass membrane protein</topology>
    </subcellularLocation>
</comment>
<dbReference type="InterPro" id="IPR001851">
    <property type="entry name" value="ABC_transp_permease"/>
</dbReference>
<dbReference type="CDD" id="cd06579">
    <property type="entry name" value="TM_PBP1_transp_AraH_like"/>
    <property type="match status" value="1"/>
</dbReference>
<evidence type="ECO:0000256" key="4">
    <source>
        <dbReference type="ARBA" id="ARBA00022989"/>
    </source>
</evidence>
<keyword evidence="5 6" id="KW-0472">Membrane</keyword>
<proteinExistence type="predicted"/>
<feature type="transmembrane region" description="Helical" evidence="6">
    <location>
        <begin position="272"/>
        <end position="290"/>
    </location>
</feature>
<keyword evidence="2" id="KW-1003">Cell membrane</keyword>